<organism evidence="1">
    <name type="scientific">viral metagenome</name>
    <dbReference type="NCBI Taxonomy" id="1070528"/>
    <lineage>
        <taxon>unclassified sequences</taxon>
        <taxon>metagenomes</taxon>
        <taxon>organismal metagenomes</taxon>
    </lineage>
</organism>
<accession>A0A6H2A5U3</accession>
<proteinExistence type="predicted"/>
<protein>
    <submittedName>
        <fullName evidence="1">Uncharacterized protein</fullName>
    </submittedName>
</protein>
<dbReference type="AlphaFoldDB" id="A0A6H2A5U3"/>
<reference evidence="1" key="1">
    <citation type="submission" date="2020-03" db="EMBL/GenBank/DDBJ databases">
        <title>The deep terrestrial virosphere.</title>
        <authorList>
            <person name="Holmfeldt K."/>
            <person name="Nilsson E."/>
            <person name="Simone D."/>
            <person name="Lopez-Fernandez M."/>
            <person name="Wu X."/>
            <person name="de Brujin I."/>
            <person name="Lundin D."/>
            <person name="Andersson A."/>
            <person name="Bertilsson S."/>
            <person name="Dopson M."/>
        </authorList>
    </citation>
    <scope>NUCLEOTIDE SEQUENCE</scope>
    <source>
        <strain evidence="1">TM448A06459</strain>
    </source>
</reference>
<evidence type="ECO:0000313" key="1">
    <source>
        <dbReference type="EMBL" id="QJA55001.1"/>
    </source>
</evidence>
<dbReference type="EMBL" id="MT144558">
    <property type="protein sequence ID" value="QJA55001.1"/>
    <property type="molecule type" value="Genomic_DNA"/>
</dbReference>
<sequence length="78" mass="8860">MRNNEATISDVITRMVEIKSAIDSLPKFRGRAALIAKVHKHIRFMTLYKTDRKLGLLLLGDCEEALDKANKIFEKTGD</sequence>
<gene>
    <name evidence="1" type="ORF">TM448A06459_0003</name>
</gene>
<name>A0A6H2A5U3_9ZZZZ</name>